<accession>A0A9Q1HPI3</accession>
<dbReference type="AlphaFoldDB" id="A0A9Q1HPI3"/>
<dbReference type="Pfam" id="PF05217">
    <property type="entry name" value="SAXO1-2"/>
    <property type="match status" value="1"/>
</dbReference>
<feature type="region of interest" description="Disordered" evidence="2">
    <location>
        <begin position="93"/>
        <end position="112"/>
    </location>
</feature>
<evidence type="ECO:0000313" key="4">
    <source>
        <dbReference type="Proteomes" id="UP001152803"/>
    </source>
</evidence>
<dbReference type="PANTHER" id="PTHR31516">
    <property type="entry name" value="STABILIZER OF AXONEMAL MICROTUBULES 2"/>
    <property type="match status" value="1"/>
</dbReference>
<dbReference type="Proteomes" id="UP001152803">
    <property type="component" value="Unassembled WGS sequence"/>
</dbReference>
<dbReference type="PANTHER" id="PTHR31516:SF17">
    <property type="entry name" value="STABILIZER OF AXONEMAL MICROTUBULES 2"/>
    <property type="match status" value="1"/>
</dbReference>
<name>A0A9Q1HPI3_CONCO</name>
<feature type="region of interest" description="Disordered" evidence="2">
    <location>
        <begin position="33"/>
        <end position="80"/>
    </location>
</feature>
<comment type="similarity">
    <text evidence="1">Belongs to the FAM154 family.</text>
</comment>
<feature type="compositionally biased region" description="Polar residues" evidence="2">
    <location>
        <begin position="33"/>
        <end position="47"/>
    </location>
</feature>
<dbReference type="OrthoDB" id="365640at2759"/>
<evidence type="ECO:0000313" key="3">
    <source>
        <dbReference type="EMBL" id="KAJ8254002.1"/>
    </source>
</evidence>
<evidence type="ECO:0000256" key="2">
    <source>
        <dbReference type="SAM" id="MobiDB-lite"/>
    </source>
</evidence>
<dbReference type="GO" id="GO:0008017">
    <property type="term" value="F:microtubule binding"/>
    <property type="evidence" value="ECO:0007669"/>
    <property type="project" value="InterPro"/>
</dbReference>
<gene>
    <name evidence="3" type="ORF">COCON_G00206140</name>
</gene>
<comment type="caution">
    <text evidence="3">The sequence shown here is derived from an EMBL/GenBank/DDBJ whole genome shotgun (WGS) entry which is preliminary data.</text>
</comment>
<protein>
    <submittedName>
        <fullName evidence="3">Uncharacterized protein</fullName>
    </submittedName>
</protein>
<dbReference type="GO" id="GO:0005856">
    <property type="term" value="C:cytoskeleton"/>
    <property type="evidence" value="ECO:0007669"/>
    <property type="project" value="TreeGrafter"/>
</dbReference>
<sequence>MDIQSVYSEYRRWVNGKPDRFSGVNSFWPSCTGSSSTATVTLNATATSQPGRPQPGPSSIRSQSTAQPQPEPEIREFRRNEDAFNYRRFSKFASKRRDASKPENSDSDSIHQQDYRSLWGRPAMSARPPDHLKVSTCPFVAITEYQDQYRAWQVPPSYRRRDTASRPTQKMDLRTSYAQDFKGLQGDLTASARPPDNLRVSVGPFGVSSSKMHQKEWLVPPPQRYKPENVPPQGKIDFSTSYGQAFKAQEGSMRFLILPRDHIHLSQGVFPGKTTYTADFSPMRTRAL</sequence>
<evidence type="ECO:0000256" key="1">
    <source>
        <dbReference type="ARBA" id="ARBA00008738"/>
    </source>
</evidence>
<organism evidence="3 4">
    <name type="scientific">Conger conger</name>
    <name type="common">Conger eel</name>
    <name type="synonym">Muraena conger</name>
    <dbReference type="NCBI Taxonomy" id="82655"/>
    <lineage>
        <taxon>Eukaryota</taxon>
        <taxon>Metazoa</taxon>
        <taxon>Chordata</taxon>
        <taxon>Craniata</taxon>
        <taxon>Vertebrata</taxon>
        <taxon>Euteleostomi</taxon>
        <taxon>Actinopterygii</taxon>
        <taxon>Neopterygii</taxon>
        <taxon>Teleostei</taxon>
        <taxon>Anguilliformes</taxon>
        <taxon>Congridae</taxon>
        <taxon>Conger</taxon>
    </lineage>
</organism>
<dbReference type="EMBL" id="JAFJMO010000016">
    <property type="protein sequence ID" value="KAJ8254002.1"/>
    <property type="molecule type" value="Genomic_DNA"/>
</dbReference>
<proteinExistence type="inferred from homology"/>
<reference evidence="3" key="1">
    <citation type="journal article" date="2023" name="Science">
        <title>Genome structures resolve the early diversification of teleost fishes.</title>
        <authorList>
            <person name="Parey E."/>
            <person name="Louis A."/>
            <person name="Montfort J."/>
            <person name="Bouchez O."/>
            <person name="Roques C."/>
            <person name="Iampietro C."/>
            <person name="Lluch J."/>
            <person name="Castinel A."/>
            <person name="Donnadieu C."/>
            <person name="Desvignes T."/>
            <person name="Floi Bucao C."/>
            <person name="Jouanno E."/>
            <person name="Wen M."/>
            <person name="Mejri S."/>
            <person name="Dirks R."/>
            <person name="Jansen H."/>
            <person name="Henkel C."/>
            <person name="Chen W.J."/>
            <person name="Zahm M."/>
            <person name="Cabau C."/>
            <person name="Klopp C."/>
            <person name="Thompson A.W."/>
            <person name="Robinson-Rechavi M."/>
            <person name="Braasch I."/>
            <person name="Lecointre G."/>
            <person name="Bobe J."/>
            <person name="Postlethwait J.H."/>
            <person name="Berthelot C."/>
            <person name="Roest Crollius H."/>
            <person name="Guiguen Y."/>
        </authorList>
    </citation>
    <scope>NUCLEOTIDE SEQUENCE</scope>
    <source>
        <strain evidence="3">Concon-B</strain>
    </source>
</reference>
<feature type="compositionally biased region" description="Basic and acidic residues" evidence="2">
    <location>
        <begin position="95"/>
        <end position="112"/>
    </location>
</feature>
<dbReference type="InterPro" id="IPR033336">
    <property type="entry name" value="SAXO1/2"/>
</dbReference>
<keyword evidence="4" id="KW-1185">Reference proteome</keyword>